<dbReference type="Pfam" id="PF01641">
    <property type="entry name" value="SelR"/>
    <property type="match status" value="1"/>
</dbReference>
<protein>
    <recommendedName>
        <fullName evidence="2">peptide-methionine (R)-S-oxide reductase</fullName>
        <ecNumber evidence="2">1.8.4.12</ecNumber>
    </recommendedName>
</protein>
<feature type="compositionally biased region" description="Basic and acidic residues" evidence="5">
    <location>
        <begin position="64"/>
        <end position="77"/>
    </location>
</feature>
<keyword evidence="3" id="KW-0560">Oxidoreductase</keyword>
<dbReference type="PANTHER" id="PTHR10173">
    <property type="entry name" value="METHIONINE SULFOXIDE REDUCTASE"/>
    <property type="match status" value="1"/>
</dbReference>
<dbReference type="GO" id="GO:0005737">
    <property type="term" value="C:cytoplasm"/>
    <property type="evidence" value="ECO:0007669"/>
    <property type="project" value="TreeGrafter"/>
</dbReference>
<gene>
    <name evidence="7" type="ORF">Esi_0070_0115</name>
</gene>
<dbReference type="EC" id="1.8.4.12" evidence="2"/>
<dbReference type="InterPro" id="IPR002579">
    <property type="entry name" value="Met_Sox_Rdtase_MsrB_dom"/>
</dbReference>
<dbReference type="InterPro" id="IPR011057">
    <property type="entry name" value="Mss4-like_sf"/>
</dbReference>
<comment type="catalytic activity">
    <reaction evidence="4">
        <text>L-methionyl-[protein] + [thioredoxin]-disulfide + H2O = L-methionyl-(R)-S-oxide-[protein] + [thioredoxin]-dithiol</text>
        <dbReference type="Rhea" id="RHEA:24164"/>
        <dbReference type="Rhea" id="RHEA-COMP:10698"/>
        <dbReference type="Rhea" id="RHEA-COMP:10700"/>
        <dbReference type="Rhea" id="RHEA-COMP:12313"/>
        <dbReference type="Rhea" id="RHEA-COMP:12314"/>
        <dbReference type="ChEBI" id="CHEBI:15377"/>
        <dbReference type="ChEBI" id="CHEBI:16044"/>
        <dbReference type="ChEBI" id="CHEBI:29950"/>
        <dbReference type="ChEBI" id="CHEBI:45764"/>
        <dbReference type="ChEBI" id="CHEBI:50058"/>
        <dbReference type="EC" id="1.8.4.12"/>
    </reaction>
</comment>
<accession>D8LS98</accession>
<feature type="domain" description="MsrB" evidence="6">
    <location>
        <begin position="92"/>
        <end position="185"/>
    </location>
</feature>
<organism evidence="7 8">
    <name type="scientific">Ectocarpus siliculosus</name>
    <name type="common">Brown alga</name>
    <name type="synonym">Conferva siliculosa</name>
    <dbReference type="NCBI Taxonomy" id="2880"/>
    <lineage>
        <taxon>Eukaryota</taxon>
        <taxon>Sar</taxon>
        <taxon>Stramenopiles</taxon>
        <taxon>Ochrophyta</taxon>
        <taxon>PX clade</taxon>
        <taxon>Phaeophyceae</taxon>
        <taxon>Ectocarpales</taxon>
        <taxon>Ectocarpaceae</taxon>
        <taxon>Ectocarpus</taxon>
    </lineage>
</organism>
<dbReference type="InParanoid" id="D8LS98"/>
<evidence type="ECO:0000256" key="2">
    <source>
        <dbReference type="ARBA" id="ARBA00012499"/>
    </source>
</evidence>
<comment type="similarity">
    <text evidence="1">Belongs to the MsrB Met sulfoxide reductase family.</text>
</comment>
<evidence type="ECO:0000256" key="5">
    <source>
        <dbReference type="SAM" id="MobiDB-lite"/>
    </source>
</evidence>
<proteinExistence type="inferred from homology"/>
<evidence type="ECO:0000313" key="7">
    <source>
        <dbReference type="EMBL" id="CBN75155.1"/>
    </source>
</evidence>
<reference evidence="7 8" key="1">
    <citation type="journal article" date="2010" name="Nature">
        <title>The Ectocarpus genome and the independent evolution of multicellularity in brown algae.</title>
        <authorList>
            <person name="Cock J.M."/>
            <person name="Sterck L."/>
            <person name="Rouze P."/>
            <person name="Scornet D."/>
            <person name="Allen A.E."/>
            <person name="Amoutzias G."/>
            <person name="Anthouard V."/>
            <person name="Artiguenave F."/>
            <person name="Aury J.M."/>
            <person name="Badger J.H."/>
            <person name="Beszteri B."/>
            <person name="Billiau K."/>
            <person name="Bonnet E."/>
            <person name="Bothwell J.H."/>
            <person name="Bowler C."/>
            <person name="Boyen C."/>
            <person name="Brownlee C."/>
            <person name="Carrano C.J."/>
            <person name="Charrier B."/>
            <person name="Cho G.Y."/>
            <person name="Coelho S.M."/>
            <person name="Collen J."/>
            <person name="Corre E."/>
            <person name="Da Silva C."/>
            <person name="Delage L."/>
            <person name="Delaroque N."/>
            <person name="Dittami S.M."/>
            <person name="Doulbeau S."/>
            <person name="Elias M."/>
            <person name="Farnham G."/>
            <person name="Gachon C.M."/>
            <person name="Gschloessl B."/>
            <person name="Heesch S."/>
            <person name="Jabbari K."/>
            <person name="Jubin C."/>
            <person name="Kawai H."/>
            <person name="Kimura K."/>
            <person name="Kloareg B."/>
            <person name="Kupper F.C."/>
            <person name="Lang D."/>
            <person name="Le Bail A."/>
            <person name="Leblanc C."/>
            <person name="Lerouge P."/>
            <person name="Lohr M."/>
            <person name="Lopez P.J."/>
            <person name="Martens C."/>
            <person name="Maumus F."/>
            <person name="Michel G."/>
            <person name="Miranda-Saavedra D."/>
            <person name="Morales J."/>
            <person name="Moreau H."/>
            <person name="Motomura T."/>
            <person name="Nagasato C."/>
            <person name="Napoli C.A."/>
            <person name="Nelson D.R."/>
            <person name="Nyvall-Collen P."/>
            <person name="Peters A.F."/>
            <person name="Pommier C."/>
            <person name="Potin P."/>
            <person name="Poulain J."/>
            <person name="Quesneville H."/>
            <person name="Read B."/>
            <person name="Rensing S.A."/>
            <person name="Ritter A."/>
            <person name="Rousvoal S."/>
            <person name="Samanta M."/>
            <person name="Samson G."/>
            <person name="Schroeder D.C."/>
            <person name="Segurens B."/>
            <person name="Strittmatter M."/>
            <person name="Tonon T."/>
            <person name="Tregear J.W."/>
            <person name="Valentin K."/>
            <person name="von Dassow P."/>
            <person name="Yamagishi T."/>
            <person name="Van de Peer Y."/>
            <person name="Wincker P."/>
        </authorList>
    </citation>
    <scope>NUCLEOTIDE SEQUENCE [LARGE SCALE GENOMIC DNA]</scope>
    <source>
        <strain evidence="8">Ec32 / CCAP1310/4</strain>
    </source>
</reference>
<evidence type="ECO:0000256" key="1">
    <source>
        <dbReference type="ARBA" id="ARBA00007174"/>
    </source>
</evidence>
<feature type="region of interest" description="Disordered" evidence="5">
    <location>
        <begin position="31"/>
        <end position="92"/>
    </location>
</feature>
<dbReference type="Proteomes" id="UP000002630">
    <property type="component" value="Linkage Group LG26"/>
</dbReference>
<evidence type="ECO:0000259" key="6">
    <source>
        <dbReference type="Pfam" id="PF01641"/>
    </source>
</evidence>
<sequence>MDDEIARKGIKEELTTRDEYLATRFTKLSKSQHDLTPFTPSETKAAASHLSPRQEAMLFGGAMEDDRQSSQARHDHGNNYNDDDDDDESRGWRDHREKGLYACAVGGLPLFTSGWKLEPRAEDDCPSFAEPCDDEHLVEEHDAENGVTAVSCARSRVRLGRVVGDAGSPSGKRYLIRSVALEFHPLGKPLPVRCQPENYWGSEGQYRAWVLE</sequence>
<dbReference type="EMBL" id="FN649751">
    <property type="protein sequence ID" value="CBN75155.1"/>
    <property type="molecule type" value="Genomic_DNA"/>
</dbReference>
<evidence type="ECO:0000256" key="4">
    <source>
        <dbReference type="ARBA" id="ARBA00048488"/>
    </source>
</evidence>
<dbReference type="GO" id="GO:0006979">
    <property type="term" value="P:response to oxidative stress"/>
    <property type="evidence" value="ECO:0007669"/>
    <property type="project" value="InterPro"/>
</dbReference>
<dbReference type="STRING" id="2880.D8LS98"/>
<dbReference type="GO" id="GO:0030091">
    <property type="term" value="P:protein repair"/>
    <property type="evidence" value="ECO:0007669"/>
    <property type="project" value="InterPro"/>
</dbReference>
<dbReference type="OrthoDB" id="44061at2759"/>
<dbReference type="AlphaFoldDB" id="D8LS98"/>
<dbReference type="InterPro" id="IPR028427">
    <property type="entry name" value="Met_Sox_Rdtase_MsrB"/>
</dbReference>
<dbReference type="SUPFAM" id="SSF51316">
    <property type="entry name" value="Mss4-like"/>
    <property type="match status" value="1"/>
</dbReference>
<dbReference type="GO" id="GO:0033743">
    <property type="term" value="F:peptide-methionine (R)-S-oxide reductase activity"/>
    <property type="evidence" value="ECO:0007669"/>
    <property type="project" value="UniProtKB-EC"/>
</dbReference>
<dbReference type="Gene3D" id="2.170.150.20">
    <property type="entry name" value="Peptide methionine sulfoxide reductase"/>
    <property type="match status" value="1"/>
</dbReference>
<evidence type="ECO:0000313" key="8">
    <source>
        <dbReference type="Proteomes" id="UP000002630"/>
    </source>
</evidence>
<dbReference type="PANTHER" id="PTHR10173:SF52">
    <property type="entry name" value="METHIONINE-R-SULFOXIDE REDUCTASE B1"/>
    <property type="match status" value="1"/>
</dbReference>
<dbReference type="EMBL" id="FN648927">
    <property type="protein sequence ID" value="CBN75155.1"/>
    <property type="molecule type" value="Genomic_DNA"/>
</dbReference>
<keyword evidence="8" id="KW-1185">Reference proteome</keyword>
<name>D8LS98_ECTSI</name>
<evidence type="ECO:0000256" key="3">
    <source>
        <dbReference type="ARBA" id="ARBA00023002"/>
    </source>
</evidence>